<reference evidence="1 2" key="2">
    <citation type="submission" date="2013-09" db="EMBL/GenBank/DDBJ databases">
        <title>Whole genome comparison of six Crocosphaera watsonii strains with differing phenotypes.</title>
        <authorList>
            <person name="Bench S.R."/>
            <person name="Heller P."/>
            <person name="Frank I."/>
            <person name="Arciniega M."/>
            <person name="Shilova I.N."/>
            <person name="Zehr J.P."/>
        </authorList>
    </citation>
    <scope>NUCLEOTIDE SEQUENCE [LARGE SCALE GENOMIC DNA]</scope>
    <source>
        <strain evidence="1 2">WH 8502</strain>
    </source>
</reference>
<reference evidence="1 2" key="1">
    <citation type="submission" date="2013-01" db="EMBL/GenBank/DDBJ databases">
        <authorList>
            <person name="Bench S."/>
        </authorList>
    </citation>
    <scope>NUCLEOTIDE SEQUENCE [LARGE SCALE GENOMIC DNA]</scope>
    <source>
        <strain evidence="1 2">WH 8502</strain>
    </source>
</reference>
<dbReference type="Proteomes" id="UP000018348">
    <property type="component" value="Unassembled WGS sequence"/>
</dbReference>
<dbReference type="EMBL" id="CAQK01000272">
    <property type="protein sequence ID" value="CCQ50253.1"/>
    <property type="molecule type" value="Genomic_DNA"/>
</dbReference>
<comment type="caution">
    <text evidence="1">The sequence shown here is derived from an EMBL/GenBank/DDBJ whole genome shotgun (WGS) entry which is preliminary data.</text>
</comment>
<proteinExistence type="predicted"/>
<evidence type="ECO:0000313" key="2">
    <source>
        <dbReference type="Proteomes" id="UP000018348"/>
    </source>
</evidence>
<dbReference type="AlphaFoldDB" id="T2IAX5"/>
<accession>T2IAX5</accession>
<evidence type="ECO:0000313" key="1">
    <source>
        <dbReference type="EMBL" id="CCQ50253.1"/>
    </source>
</evidence>
<name>T2IAX5_CROWT</name>
<sequence>MIHENVEIPPSVPPYDPPTPLIRGLGVRGDYNSLNSHN</sequence>
<organism evidence="1 2">
    <name type="scientific">Crocosphaera watsonii WH 8502</name>
    <dbReference type="NCBI Taxonomy" id="423474"/>
    <lineage>
        <taxon>Bacteria</taxon>
        <taxon>Bacillati</taxon>
        <taxon>Cyanobacteriota</taxon>
        <taxon>Cyanophyceae</taxon>
        <taxon>Oscillatoriophycideae</taxon>
        <taxon>Chroococcales</taxon>
        <taxon>Aphanothecaceae</taxon>
        <taxon>Crocosphaera</taxon>
    </lineage>
</organism>
<gene>
    <name evidence="1" type="ORF">CWATWH8502_371</name>
</gene>
<protein>
    <submittedName>
        <fullName evidence="1">Uncharacterized protein</fullName>
    </submittedName>
</protein>